<name>X1DX68_9ZZZZ</name>
<accession>X1DX68</accession>
<organism evidence="1">
    <name type="scientific">marine sediment metagenome</name>
    <dbReference type="NCBI Taxonomy" id="412755"/>
    <lineage>
        <taxon>unclassified sequences</taxon>
        <taxon>metagenomes</taxon>
        <taxon>ecological metagenomes</taxon>
    </lineage>
</organism>
<gene>
    <name evidence="1" type="ORF">S01H4_62860</name>
    <name evidence="2" type="ORF">S01H4_62861</name>
</gene>
<feature type="non-terminal residue" evidence="1">
    <location>
        <position position="40"/>
    </location>
</feature>
<evidence type="ECO:0000313" key="1">
    <source>
        <dbReference type="EMBL" id="GAH09504.1"/>
    </source>
</evidence>
<sequence>MSEKITADLVPDSAERGWLQKHWHLLKKEDNTYFYYCDFY</sequence>
<protein>
    <submittedName>
        <fullName evidence="1">Uncharacterized protein</fullName>
    </submittedName>
</protein>
<reference evidence="1" key="1">
    <citation type="journal article" date="2014" name="Front. Microbiol.">
        <title>High frequency of phylogenetically diverse reductive dehalogenase-homologous genes in deep subseafloor sedimentary metagenomes.</title>
        <authorList>
            <person name="Kawai M."/>
            <person name="Futagami T."/>
            <person name="Toyoda A."/>
            <person name="Takaki Y."/>
            <person name="Nishi S."/>
            <person name="Hori S."/>
            <person name="Arai W."/>
            <person name="Tsubouchi T."/>
            <person name="Morono Y."/>
            <person name="Uchiyama I."/>
            <person name="Ito T."/>
            <person name="Fujiyama A."/>
            <person name="Inagaki F."/>
            <person name="Takami H."/>
        </authorList>
    </citation>
    <scope>NUCLEOTIDE SEQUENCE</scope>
    <source>
        <strain evidence="1">Expedition CK06-06</strain>
    </source>
</reference>
<dbReference type="EMBL" id="BART01037633">
    <property type="protein sequence ID" value="GAH09506.1"/>
    <property type="molecule type" value="Genomic_DNA"/>
</dbReference>
<evidence type="ECO:0000313" key="2">
    <source>
        <dbReference type="EMBL" id="GAH09506.1"/>
    </source>
</evidence>
<dbReference type="AlphaFoldDB" id="X1DX68"/>
<comment type="caution">
    <text evidence="1">The sequence shown here is derived from an EMBL/GenBank/DDBJ whole genome shotgun (WGS) entry which is preliminary data.</text>
</comment>
<proteinExistence type="predicted"/>
<dbReference type="EMBL" id="BART01037633">
    <property type="protein sequence ID" value="GAH09504.1"/>
    <property type="molecule type" value="Genomic_DNA"/>
</dbReference>